<dbReference type="EMBL" id="WJQU01000001">
    <property type="protein sequence ID" value="KAJ6646427.1"/>
    <property type="molecule type" value="Genomic_DNA"/>
</dbReference>
<dbReference type="Proteomes" id="UP001151699">
    <property type="component" value="Chromosome A"/>
</dbReference>
<reference evidence="1" key="1">
    <citation type="submission" date="2022-07" db="EMBL/GenBank/DDBJ databases">
        <authorList>
            <person name="Trinca V."/>
            <person name="Uliana J.V.C."/>
            <person name="Torres T.T."/>
            <person name="Ward R.J."/>
            <person name="Monesi N."/>
        </authorList>
    </citation>
    <scope>NUCLEOTIDE SEQUENCE</scope>
    <source>
        <strain evidence="1">HSMRA1968</strain>
        <tissue evidence="1">Whole embryos</tissue>
    </source>
</reference>
<protein>
    <submittedName>
        <fullName evidence="1">Uncharacterized protein</fullName>
    </submittedName>
</protein>
<comment type="caution">
    <text evidence="1">The sequence shown here is derived from an EMBL/GenBank/DDBJ whole genome shotgun (WGS) entry which is preliminary data.</text>
</comment>
<evidence type="ECO:0000313" key="1">
    <source>
        <dbReference type="EMBL" id="KAJ6646427.1"/>
    </source>
</evidence>
<gene>
    <name evidence="1" type="ORF">Bhyg_01638</name>
</gene>
<proteinExistence type="predicted"/>
<evidence type="ECO:0000313" key="2">
    <source>
        <dbReference type="Proteomes" id="UP001151699"/>
    </source>
</evidence>
<dbReference type="AlphaFoldDB" id="A0A9Q0N9T9"/>
<sequence>MYEEIQFILQEKRRRPSLGTDNKAVLSENVVEVNDNGSIHPKIHFADIKNEDSFDVMALISKLISMKKK</sequence>
<organism evidence="1 2">
    <name type="scientific">Pseudolycoriella hygida</name>
    <dbReference type="NCBI Taxonomy" id="35572"/>
    <lineage>
        <taxon>Eukaryota</taxon>
        <taxon>Metazoa</taxon>
        <taxon>Ecdysozoa</taxon>
        <taxon>Arthropoda</taxon>
        <taxon>Hexapoda</taxon>
        <taxon>Insecta</taxon>
        <taxon>Pterygota</taxon>
        <taxon>Neoptera</taxon>
        <taxon>Endopterygota</taxon>
        <taxon>Diptera</taxon>
        <taxon>Nematocera</taxon>
        <taxon>Sciaroidea</taxon>
        <taxon>Sciaridae</taxon>
        <taxon>Pseudolycoriella</taxon>
    </lineage>
</organism>
<accession>A0A9Q0N9T9</accession>
<keyword evidence="2" id="KW-1185">Reference proteome</keyword>
<name>A0A9Q0N9T9_9DIPT</name>